<reference evidence="1 4" key="2">
    <citation type="submission" date="2014-05" db="EMBL/GenBank/DDBJ databases">
        <title>Pseudomonas simiae WCS417.</title>
        <authorList>
            <person name="Berendsen R.L."/>
        </authorList>
    </citation>
    <scope>NUCLEOTIDE SEQUENCE [LARGE SCALE GENOMIC DNA]</scope>
    <source>
        <strain evidence="1 4">WCS417</strain>
    </source>
</reference>
<dbReference type="AlphaFoldDB" id="A0A1N7UC98"/>
<dbReference type="Proteomes" id="UP000027308">
    <property type="component" value="Chromosome"/>
</dbReference>
<evidence type="ECO:0000313" key="1">
    <source>
        <dbReference type="EMBL" id="AIB35508.1"/>
    </source>
</evidence>
<dbReference type="Proteomes" id="UP000016504">
    <property type="component" value="Unassembled WGS sequence"/>
</dbReference>
<dbReference type="PATRIC" id="fig|1390371.3.peg.471"/>
<accession>U1UXU0</accession>
<sequence>MPPWGLADLVKTNGQTLSDLAMEVLHDDIEHEKTPTAQIELAVKEAELGKFATDDHMATRRVQSWRRHAS</sequence>
<accession>A0A1N7UC98</accession>
<evidence type="ECO:0000313" key="4">
    <source>
        <dbReference type="Proteomes" id="UP000027308"/>
    </source>
</evidence>
<reference evidence="2 3" key="1">
    <citation type="submission" date="2013-08" db="EMBL/GenBank/DDBJ databases">
        <title>Biodegradation of aromatic compounds in biofilm forming Pseudomonas isolated from sewage sludge.</title>
        <authorList>
            <person name="Qureshi A."/>
            <person name="Ghosh S."/>
            <person name="Khardenavis A.A."/>
            <person name="Kapley A."/>
            <person name="Purohit H.J."/>
        </authorList>
    </citation>
    <scope>NUCLEOTIDE SEQUENCE [LARGE SCALE GENOMIC DNA]</scope>
    <source>
        <strain evidence="2 3">EGD-AQ6</strain>
    </source>
</reference>
<gene>
    <name evidence="2" type="ORF">O204_15580</name>
    <name evidence="1" type="ORF">PS417_07940</name>
</gene>
<organism evidence="1 4">
    <name type="scientific">Pseudomonas simiae</name>
    <dbReference type="NCBI Taxonomy" id="321846"/>
    <lineage>
        <taxon>Bacteria</taxon>
        <taxon>Pseudomonadati</taxon>
        <taxon>Pseudomonadota</taxon>
        <taxon>Gammaproteobacteria</taxon>
        <taxon>Pseudomonadales</taxon>
        <taxon>Pseudomonadaceae</taxon>
        <taxon>Pseudomonas</taxon>
    </lineage>
</organism>
<dbReference type="RefSeq" id="WP_021490976.1">
    <property type="nucleotide sequence ID" value="NZ_AVQG01000002.1"/>
</dbReference>
<name>A0A1N7UC98_9PSED</name>
<evidence type="ECO:0000313" key="3">
    <source>
        <dbReference type="Proteomes" id="UP000016504"/>
    </source>
</evidence>
<proteinExistence type="predicted"/>
<protein>
    <recommendedName>
        <fullName evidence="5">CopG family transcriptional regulator</fullName>
    </recommendedName>
</protein>
<dbReference type="EMBL" id="CP007637">
    <property type="protein sequence ID" value="AIB35508.1"/>
    <property type="molecule type" value="Genomic_DNA"/>
</dbReference>
<dbReference type="GeneID" id="68226138"/>
<evidence type="ECO:0008006" key="5">
    <source>
        <dbReference type="Google" id="ProtNLM"/>
    </source>
</evidence>
<evidence type="ECO:0000313" key="2">
    <source>
        <dbReference type="EMBL" id="ERH61128.1"/>
    </source>
</evidence>
<dbReference type="EMBL" id="AVQG01000002">
    <property type="protein sequence ID" value="ERH61128.1"/>
    <property type="molecule type" value="Genomic_DNA"/>
</dbReference>